<keyword evidence="2" id="KW-1185">Reference proteome</keyword>
<dbReference type="Proteomes" id="UP001060085">
    <property type="component" value="Linkage Group LG03"/>
</dbReference>
<proteinExistence type="predicted"/>
<gene>
    <name evidence="1" type="ORF">M9H77_12591</name>
</gene>
<dbReference type="EMBL" id="CM044703">
    <property type="protein sequence ID" value="KAI5672227.1"/>
    <property type="molecule type" value="Genomic_DNA"/>
</dbReference>
<comment type="caution">
    <text evidence="1">The sequence shown here is derived from an EMBL/GenBank/DDBJ whole genome shotgun (WGS) entry which is preliminary data.</text>
</comment>
<evidence type="ECO:0000313" key="1">
    <source>
        <dbReference type="EMBL" id="KAI5672227.1"/>
    </source>
</evidence>
<sequence>MFAAGEDGRGLRTIRTVCPTASTERTVGRYTIRPILGKVKCQELKLMFEAAGGSNMGHVYGFCSQSATVTAECQGHSSSSMSSVPSVSFVAGHEACIKIEMRLWGYMEQAQGNFVDFMTSFASQFRGQLDSVPTLFPPLSPPDDDTTF</sequence>
<evidence type="ECO:0000313" key="2">
    <source>
        <dbReference type="Proteomes" id="UP001060085"/>
    </source>
</evidence>
<protein>
    <submittedName>
        <fullName evidence="1">Uncharacterized protein</fullName>
    </submittedName>
</protein>
<reference evidence="2" key="1">
    <citation type="journal article" date="2023" name="Nat. Plants">
        <title>Single-cell RNA sequencing provides a high-resolution roadmap for understanding the multicellular compartmentation of specialized metabolism.</title>
        <authorList>
            <person name="Sun S."/>
            <person name="Shen X."/>
            <person name="Li Y."/>
            <person name="Li Y."/>
            <person name="Wang S."/>
            <person name="Li R."/>
            <person name="Zhang H."/>
            <person name="Shen G."/>
            <person name="Guo B."/>
            <person name="Wei J."/>
            <person name="Xu J."/>
            <person name="St-Pierre B."/>
            <person name="Chen S."/>
            <person name="Sun C."/>
        </authorList>
    </citation>
    <scope>NUCLEOTIDE SEQUENCE [LARGE SCALE GENOMIC DNA]</scope>
</reference>
<name>A0ACC0BHX1_CATRO</name>
<organism evidence="1 2">
    <name type="scientific">Catharanthus roseus</name>
    <name type="common">Madagascar periwinkle</name>
    <name type="synonym">Vinca rosea</name>
    <dbReference type="NCBI Taxonomy" id="4058"/>
    <lineage>
        <taxon>Eukaryota</taxon>
        <taxon>Viridiplantae</taxon>
        <taxon>Streptophyta</taxon>
        <taxon>Embryophyta</taxon>
        <taxon>Tracheophyta</taxon>
        <taxon>Spermatophyta</taxon>
        <taxon>Magnoliopsida</taxon>
        <taxon>eudicotyledons</taxon>
        <taxon>Gunneridae</taxon>
        <taxon>Pentapetalae</taxon>
        <taxon>asterids</taxon>
        <taxon>lamiids</taxon>
        <taxon>Gentianales</taxon>
        <taxon>Apocynaceae</taxon>
        <taxon>Rauvolfioideae</taxon>
        <taxon>Vinceae</taxon>
        <taxon>Catharanthinae</taxon>
        <taxon>Catharanthus</taxon>
    </lineage>
</organism>
<accession>A0ACC0BHX1</accession>